<accession>A0A8S4PU02</accession>
<feature type="non-terminal residue" evidence="1">
    <location>
        <position position="1"/>
    </location>
</feature>
<keyword evidence="2" id="KW-1185">Reference proteome</keyword>
<dbReference type="EMBL" id="CAIIXF020000010">
    <property type="protein sequence ID" value="CAH1796950.1"/>
    <property type="molecule type" value="Genomic_DNA"/>
</dbReference>
<dbReference type="Proteomes" id="UP000749559">
    <property type="component" value="Unassembled WGS sequence"/>
</dbReference>
<reference evidence="1" key="1">
    <citation type="submission" date="2022-03" db="EMBL/GenBank/DDBJ databases">
        <authorList>
            <person name="Martin C."/>
        </authorList>
    </citation>
    <scope>NUCLEOTIDE SEQUENCE</scope>
</reference>
<name>A0A8S4PU02_OWEFU</name>
<evidence type="ECO:0000313" key="2">
    <source>
        <dbReference type="Proteomes" id="UP000749559"/>
    </source>
</evidence>
<organism evidence="1 2">
    <name type="scientific">Owenia fusiformis</name>
    <name type="common">Polychaete worm</name>
    <dbReference type="NCBI Taxonomy" id="6347"/>
    <lineage>
        <taxon>Eukaryota</taxon>
        <taxon>Metazoa</taxon>
        <taxon>Spiralia</taxon>
        <taxon>Lophotrochozoa</taxon>
        <taxon>Annelida</taxon>
        <taxon>Polychaeta</taxon>
        <taxon>Sedentaria</taxon>
        <taxon>Canalipalpata</taxon>
        <taxon>Sabellida</taxon>
        <taxon>Oweniida</taxon>
        <taxon>Oweniidae</taxon>
        <taxon>Owenia</taxon>
    </lineage>
</organism>
<sequence>LLPRVGLVLLDSLEGCSFSFFERGAGLMVGLSSRLCNNIRANLDDRHSEFMEPIAIIFFGRCLDFPELERELSGLRNSFQSSAIIFVYESILLEILKIK</sequence>
<dbReference type="AlphaFoldDB" id="A0A8S4PU02"/>
<gene>
    <name evidence="1" type="ORF">OFUS_LOCUS21305</name>
</gene>
<proteinExistence type="predicted"/>
<evidence type="ECO:0000313" key="1">
    <source>
        <dbReference type="EMBL" id="CAH1796950.1"/>
    </source>
</evidence>
<protein>
    <submittedName>
        <fullName evidence="1">Uncharacterized protein</fullName>
    </submittedName>
</protein>
<comment type="caution">
    <text evidence="1">The sequence shown here is derived from an EMBL/GenBank/DDBJ whole genome shotgun (WGS) entry which is preliminary data.</text>
</comment>